<dbReference type="InterPro" id="IPR029058">
    <property type="entry name" value="AB_hydrolase_fold"/>
</dbReference>
<dbReference type="InterPro" id="IPR022742">
    <property type="entry name" value="Hydrolase_4"/>
</dbReference>
<dbReference type="PRINTS" id="PR00111">
    <property type="entry name" value="ABHYDROLASE"/>
</dbReference>
<reference evidence="2" key="1">
    <citation type="submission" date="2024-02" db="EMBL/GenBank/DDBJ databases">
        <authorList>
            <consortium name="ELIXIR-Norway"/>
            <consortium name="Elixir Norway"/>
        </authorList>
    </citation>
    <scope>NUCLEOTIDE SEQUENCE</scope>
</reference>
<dbReference type="InterPro" id="IPR000073">
    <property type="entry name" value="AB_hydrolase_1"/>
</dbReference>
<dbReference type="Gene3D" id="3.40.50.1820">
    <property type="entry name" value="alpha/beta hydrolase"/>
    <property type="match status" value="1"/>
</dbReference>
<dbReference type="SUPFAM" id="SSF53474">
    <property type="entry name" value="alpha/beta-Hydrolases"/>
    <property type="match status" value="1"/>
</dbReference>
<proteinExistence type="predicted"/>
<evidence type="ECO:0000313" key="2">
    <source>
        <dbReference type="EMBL" id="CAK9265278.1"/>
    </source>
</evidence>
<sequence length="331" mass="37378">MAELTPPAAPVPLLFPWGDMPEEEYFKSKKLKNEREWVKTPRGISVFTQSWVPLEHAPEALIFMVHGYGNDSSWVFQNTAILFTQMGYATFALDLEGHGQSDGLKGFMPNLDNVVLDCSFVFNRVKQRPEFHKLPCFLYGESLGGAICLLLHFQEPQNYDGAILMAPMCKISEKMAPPWPVRQILTFIAHWLPTWPIVPTKDLVDQSVKDPVKREIARNNPRRYAGKPRLGTVLELLRVTARLSEKLKDVSFPFLVIHGDADVVTDPAVSKFLYENASSEDKTLKLYEGMQHSLIQGETDDNVAIILSDLRAWLKAHVEQKAVLSGNKNSD</sequence>
<gene>
    <name evidence="2" type="ORF">CSSPJE1EN1_LOCUS10756</name>
</gene>
<dbReference type="Pfam" id="PF12146">
    <property type="entry name" value="Hydrolase_4"/>
    <property type="match status" value="1"/>
</dbReference>
<dbReference type="Proteomes" id="UP001497444">
    <property type="component" value="Chromosome 17"/>
</dbReference>
<keyword evidence="3" id="KW-1185">Reference proteome</keyword>
<dbReference type="InterPro" id="IPR051044">
    <property type="entry name" value="MAG_DAG_Lipase"/>
</dbReference>
<name>A0ABP0WEI1_9BRYO</name>
<protein>
    <recommendedName>
        <fullName evidence="1">Serine aminopeptidase S33 domain-containing protein</fullName>
    </recommendedName>
</protein>
<feature type="domain" description="Serine aminopeptidase S33" evidence="1">
    <location>
        <begin position="57"/>
        <end position="298"/>
    </location>
</feature>
<evidence type="ECO:0000313" key="3">
    <source>
        <dbReference type="Proteomes" id="UP001497444"/>
    </source>
</evidence>
<evidence type="ECO:0000259" key="1">
    <source>
        <dbReference type="Pfam" id="PF12146"/>
    </source>
</evidence>
<dbReference type="PANTHER" id="PTHR11614">
    <property type="entry name" value="PHOSPHOLIPASE-RELATED"/>
    <property type="match status" value="1"/>
</dbReference>
<accession>A0ABP0WEI1</accession>
<dbReference type="EMBL" id="OZ020112">
    <property type="protein sequence ID" value="CAK9265278.1"/>
    <property type="molecule type" value="Genomic_DNA"/>
</dbReference>
<organism evidence="2 3">
    <name type="scientific">Sphagnum jensenii</name>
    <dbReference type="NCBI Taxonomy" id="128206"/>
    <lineage>
        <taxon>Eukaryota</taxon>
        <taxon>Viridiplantae</taxon>
        <taxon>Streptophyta</taxon>
        <taxon>Embryophyta</taxon>
        <taxon>Bryophyta</taxon>
        <taxon>Sphagnophytina</taxon>
        <taxon>Sphagnopsida</taxon>
        <taxon>Sphagnales</taxon>
        <taxon>Sphagnaceae</taxon>
        <taxon>Sphagnum</taxon>
    </lineage>
</organism>